<dbReference type="InterPro" id="IPR029058">
    <property type="entry name" value="AB_hydrolase_fold"/>
</dbReference>
<keyword evidence="11" id="KW-1185">Reference proteome</keyword>
<evidence type="ECO:0000256" key="6">
    <source>
        <dbReference type="ARBA" id="ARBA00023180"/>
    </source>
</evidence>
<feature type="compositionally biased region" description="Low complexity" evidence="7">
    <location>
        <begin position="434"/>
        <end position="449"/>
    </location>
</feature>
<evidence type="ECO:0000259" key="9">
    <source>
        <dbReference type="Pfam" id="PF07699"/>
    </source>
</evidence>
<evidence type="ECO:0000313" key="11">
    <source>
        <dbReference type="Proteomes" id="UP001497482"/>
    </source>
</evidence>
<evidence type="ECO:0000256" key="2">
    <source>
        <dbReference type="ARBA" id="ARBA00005964"/>
    </source>
</evidence>
<dbReference type="InterPro" id="IPR002018">
    <property type="entry name" value="CarbesteraseB"/>
</dbReference>
<dbReference type="PANTHER" id="PTHR14093">
    <property type="entry name" value="HLA CLASS II GAMMA CHAIN"/>
    <property type="match status" value="1"/>
</dbReference>
<dbReference type="Gene3D" id="2.10.50.10">
    <property type="entry name" value="Tumor Necrosis Factor Receptor, subunit A, domain 2"/>
    <property type="match status" value="1"/>
</dbReference>
<evidence type="ECO:0000256" key="5">
    <source>
        <dbReference type="ARBA" id="ARBA00022737"/>
    </source>
</evidence>
<dbReference type="SUPFAM" id="SSF53474">
    <property type="entry name" value="alpha/beta-Hydrolases"/>
    <property type="match status" value="1"/>
</dbReference>
<keyword evidence="4" id="KW-0732">Signal</keyword>
<sequence length="1326" mass="146897">MSELRPEDLLDLHTSAVFLNSTHFLEEVQSILGNLMMSQMMSELRLVTVTSPEFGCTPGFSLSAEKDACVLCPPGYFSSKGACLHCPSGTYQDEEGRDFCVTCPRGSSEIGASSVHQCKTECQQQRRRCSESGDFLPAQPNFLSRIWGCVTKEGAWLEWTNSETPLTDKECTALSNFRLLSDAEVQSGSEAVLLRTVTPERTLCLKECVLSVSCHHVALWSDRCELYNTSEENTDCSTATVTKGFLGNPEVEHIDWLRCAVKVRGGALGRQVFRKTGDRYSSGSQSEYSTSDHVTLKKAESGVYRTIVFSANQSTRSDVQRFCLSTCRRDACCEGYVLNENRINNGSIMCGLLHSPSVLLCSDQDWDVIGRGAANRDCGVGFRYNKKHVNFLFDIGGPALLFSRSDVVLDQMDDDKYQASLVSFSSVQLESEPKSSGSCSSPESGPESGLPVDPSVRSRFQPLSVEQVKVTPQKQPSLTFWFNKRNYSSQDALLSCLQRCLSEPLCSVADILDLHSDFFFCELFPNTAVCGDYANPERQQCLPLLSRPPNNTYIKTVDLSGPVKSFYQRVPFRKMVSYSVRTRIQVPETSSVSESFRECERRCDEDHCCRGFGLIRDPKTGSEFGLVCLPLISLGVLTCPENQTQWTTQDCSPSPLLASPVPLGWYQKPVDQWSSSPGLCPDFRLPQTRTVLNRTMWSSVSGPAQLLVDPALNTYDIIHLSRDIIEDREKALDWCLHACQESSSCFAVAFSLSASGGRCLLYPDTRVCSSVSCQLVLQEPAHQVYVRPADRVQPQTLDLPGSRSLRGQTVDVVLDSDRTRSVVQFLGVPFARPPIGVLRFTPAQPSDWTGAWDATKPRPSCVEPGRESGASEDCLYLNVFTPRNQRGALPVLVYFYNSPTGFLDGSLLSARGDLVVVSAQYRSSALGFALSDAGLSDQEAVLQWVSAHIHLVGGAKDRVTAGAERQGADMLSTHLRLPGQPLFNRLLLMGGSVFSPFLLRSDSRSLSMDLARELGCDIMDADRVIRCLQEADLTRLNQAQTRILAQTGPLTAWGPVLKPERDFDRRLHRVDLLLGTSETDGLISRARTIKKFEELSGRTDSKTVFYEALVRSLGLESDRNQTTGPNRAILKEAASWLYTLEHKPSPSSYNLFSRALDNATRDLFVVCPSLKMAEVFAQTEASVYLYHVPATNTRADVRIPIDVQFLFGGPLHPISSQRFTAVERKISEAMMSYVTQFIKTGDPNPSRLLPESVLPRWGRVLQTETTPTYLELSPTPRSTRGLRPVQCSFWNQLVPKLRGEPEAKPVLIAPPRSSVGQSQAEKDSYS</sequence>
<gene>
    <name evidence="10" type="ORF">KC01_LOCUS38026</name>
</gene>
<dbReference type="InterPro" id="IPR009030">
    <property type="entry name" value="Growth_fac_rcpt_cys_sf"/>
</dbReference>
<evidence type="ECO:0000256" key="4">
    <source>
        <dbReference type="ARBA" id="ARBA00022729"/>
    </source>
</evidence>
<evidence type="ECO:0008006" key="12">
    <source>
        <dbReference type="Google" id="ProtNLM"/>
    </source>
</evidence>
<evidence type="ECO:0000256" key="3">
    <source>
        <dbReference type="ARBA" id="ARBA00022525"/>
    </source>
</evidence>
<dbReference type="PANTHER" id="PTHR14093:SF19">
    <property type="entry name" value="THYROGLOBULIN"/>
    <property type="match status" value="1"/>
</dbReference>
<comment type="subcellular location">
    <subcellularLocation>
        <location evidence="1">Secreted</location>
    </subcellularLocation>
</comment>
<dbReference type="GO" id="GO:0005615">
    <property type="term" value="C:extracellular space"/>
    <property type="evidence" value="ECO:0007669"/>
    <property type="project" value="TreeGrafter"/>
</dbReference>
<feature type="region of interest" description="Disordered" evidence="7">
    <location>
        <begin position="1301"/>
        <end position="1326"/>
    </location>
</feature>
<keyword evidence="3" id="KW-0964">Secreted</keyword>
<protein>
    <recommendedName>
        <fullName evidence="12">Thyroglobulin</fullName>
    </recommendedName>
</protein>
<dbReference type="InterPro" id="IPR011641">
    <property type="entry name" value="Tyr-kin_ephrin_A/B_rcpt-like"/>
</dbReference>
<dbReference type="InterPro" id="IPR019819">
    <property type="entry name" value="Carboxylesterase_B_CS"/>
</dbReference>
<dbReference type="Gene3D" id="3.40.50.1820">
    <property type="entry name" value="alpha/beta hydrolase"/>
    <property type="match status" value="1"/>
</dbReference>
<proteinExistence type="inferred from homology"/>
<accession>A0AAV2MEG0</accession>
<name>A0AAV2MEG0_KNICA</name>
<feature type="region of interest" description="Disordered" evidence="7">
    <location>
        <begin position="431"/>
        <end position="453"/>
    </location>
</feature>
<evidence type="ECO:0000313" key="10">
    <source>
        <dbReference type="EMBL" id="CAL1611630.1"/>
    </source>
</evidence>
<dbReference type="EMBL" id="OZ035829">
    <property type="protein sequence ID" value="CAL1611630.1"/>
    <property type="molecule type" value="Genomic_DNA"/>
</dbReference>
<dbReference type="Proteomes" id="UP001497482">
    <property type="component" value="Chromosome 7"/>
</dbReference>
<keyword evidence="5" id="KW-0677">Repeat</keyword>
<dbReference type="Pfam" id="PF00135">
    <property type="entry name" value="COesterase"/>
    <property type="match status" value="1"/>
</dbReference>
<organism evidence="10 11">
    <name type="scientific">Knipowitschia caucasica</name>
    <name type="common">Caucasian dwarf goby</name>
    <name type="synonym">Pomatoschistus caucasicus</name>
    <dbReference type="NCBI Taxonomy" id="637954"/>
    <lineage>
        <taxon>Eukaryota</taxon>
        <taxon>Metazoa</taxon>
        <taxon>Chordata</taxon>
        <taxon>Craniata</taxon>
        <taxon>Vertebrata</taxon>
        <taxon>Euteleostomi</taxon>
        <taxon>Actinopterygii</taxon>
        <taxon>Neopterygii</taxon>
        <taxon>Teleostei</taxon>
        <taxon>Neoteleostei</taxon>
        <taxon>Acanthomorphata</taxon>
        <taxon>Gobiaria</taxon>
        <taxon>Gobiiformes</taxon>
        <taxon>Gobioidei</taxon>
        <taxon>Gobiidae</taxon>
        <taxon>Gobiinae</taxon>
        <taxon>Knipowitschia</taxon>
    </lineage>
</organism>
<dbReference type="SUPFAM" id="SSF57184">
    <property type="entry name" value="Growth factor receptor domain"/>
    <property type="match status" value="1"/>
</dbReference>
<dbReference type="PROSITE" id="PS00941">
    <property type="entry name" value="CARBOXYLESTERASE_B_2"/>
    <property type="match status" value="1"/>
</dbReference>
<feature type="domain" description="Carboxylesterase type B" evidence="8">
    <location>
        <begin position="815"/>
        <end position="1290"/>
    </location>
</feature>
<dbReference type="Pfam" id="PF07699">
    <property type="entry name" value="Ephrin_rec_like"/>
    <property type="match status" value="1"/>
</dbReference>
<evidence type="ECO:0000256" key="7">
    <source>
        <dbReference type="SAM" id="MobiDB-lite"/>
    </source>
</evidence>
<evidence type="ECO:0000259" key="8">
    <source>
        <dbReference type="Pfam" id="PF00135"/>
    </source>
</evidence>
<comment type="similarity">
    <text evidence="2">Belongs to the type-B carboxylesterase/lipase family.</text>
</comment>
<dbReference type="InterPro" id="IPR052001">
    <property type="entry name" value="MHC-II_Gamma/Thyroglobulin"/>
</dbReference>
<dbReference type="SMART" id="SM01411">
    <property type="entry name" value="Ephrin_rec_like"/>
    <property type="match status" value="1"/>
</dbReference>
<keyword evidence="6" id="KW-0325">Glycoprotein</keyword>
<reference evidence="10 11" key="1">
    <citation type="submission" date="2024-04" db="EMBL/GenBank/DDBJ databases">
        <authorList>
            <person name="Waldvogel A.-M."/>
            <person name="Schoenle A."/>
        </authorList>
    </citation>
    <scope>NUCLEOTIDE SEQUENCE [LARGE SCALE GENOMIC DNA]</scope>
</reference>
<feature type="domain" description="Tyrosine-protein kinase ephrin type A/B receptor-like" evidence="9">
    <location>
        <begin position="75"/>
        <end position="118"/>
    </location>
</feature>
<dbReference type="GO" id="GO:0006590">
    <property type="term" value="P:thyroid hormone generation"/>
    <property type="evidence" value="ECO:0007669"/>
    <property type="project" value="TreeGrafter"/>
</dbReference>
<evidence type="ECO:0000256" key="1">
    <source>
        <dbReference type="ARBA" id="ARBA00004613"/>
    </source>
</evidence>